<dbReference type="SUPFAM" id="SSF51045">
    <property type="entry name" value="WW domain"/>
    <property type="match status" value="1"/>
</dbReference>
<proteinExistence type="predicted"/>
<protein>
    <recommendedName>
        <fullName evidence="13">Cell division control protein 25</fullName>
    </recommendedName>
</protein>
<feature type="domain" description="WW" evidence="9">
    <location>
        <begin position="397"/>
        <end position="431"/>
    </location>
</feature>
<dbReference type="SMART" id="SM00456">
    <property type="entry name" value="WW"/>
    <property type="match status" value="2"/>
</dbReference>
<dbReference type="InterPro" id="IPR000651">
    <property type="entry name" value="Ras-like_Gua-exchang_fac_N"/>
</dbReference>
<dbReference type="CDD" id="cd00155">
    <property type="entry name" value="RasGEF"/>
    <property type="match status" value="1"/>
</dbReference>
<dbReference type="InterPro" id="IPR036020">
    <property type="entry name" value="WW_dom_sf"/>
</dbReference>
<dbReference type="GO" id="GO:0007265">
    <property type="term" value="P:Ras protein signal transduction"/>
    <property type="evidence" value="ECO:0007669"/>
    <property type="project" value="TreeGrafter"/>
</dbReference>
<evidence type="ECO:0000259" key="10">
    <source>
        <dbReference type="PROSITE" id="PS50212"/>
    </source>
</evidence>
<evidence type="ECO:0000256" key="5">
    <source>
        <dbReference type="SAM" id="Coils"/>
    </source>
</evidence>
<dbReference type="InterPro" id="IPR001452">
    <property type="entry name" value="SH3_domain"/>
</dbReference>
<dbReference type="InterPro" id="IPR036028">
    <property type="entry name" value="SH3-like_dom_sf"/>
</dbReference>
<keyword evidence="5" id="KW-0175">Coiled coil</keyword>
<dbReference type="GO" id="GO:0005886">
    <property type="term" value="C:plasma membrane"/>
    <property type="evidence" value="ECO:0007669"/>
    <property type="project" value="TreeGrafter"/>
</dbReference>
<dbReference type="InterPro" id="IPR001202">
    <property type="entry name" value="WW_dom"/>
</dbReference>
<feature type="region of interest" description="Disordered" evidence="6">
    <location>
        <begin position="967"/>
        <end position="1030"/>
    </location>
</feature>
<dbReference type="GeneID" id="91096511"/>
<feature type="compositionally biased region" description="Acidic residues" evidence="6">
    <location>
        <begin position="83"/>
        <end position="93"/>
    </location>
</feature>
<feature type="region of interest" description="Disordered" evidence="6">
    <location>
        <begin position="874"/>
        <end position="953"/>
    </location>
</feature>
<dbReference type="PROSITE" id="PS50002">
    <property type="entry name" value="SH3"/>
    <property type="match status" value="1"/>
</dbReference>
<evidence type="ECO:0000256" key="3">
    <source>
        <dbReference type="PROSITE-ProRule" id="PRU00168"/>
    </source>
</evidence>
<sequence length="1571" mass="173296">MTDTNSRPFSTTSVTSPYSALEAIAGNESPSYSHSSTTQPQQLQRSPQTSGGSSSRMDDQHYQQQQQHHSSSSRALNGGHEGDDMEGGGDGGDEPFLVRARFDFQATDNSALSFSAGDLIQVFARLESGWWDGMLDGQRGWFPSNYVEDIGEDDIQRFEQEQQYQNEDQHHHNNHVNSQQEEFRQNGSGVEGEEDVLKMDDVLRGEWGDWTGDSNLDELAREMLSGSGPVSRSNQHEIQDDRLDDNQAFAQEARRRRAQAEALMNDQANEFGISTRRREETDATIRPSAVSTHSSSTQLPIIRGKDKDSSQNASQDAWIPSITPDGQVYYHNTQTGEDSWELPIEGMGLEEEDVSGFQQNNDDFFTRTPLSSNPSISTLLKNTTSDDDFRPPPKTSTDIPYPWVAKLSDDGREWFYYNRLTGQSRKDLPPNKGDATSMTDVGVGMKRLSVGSESRPLRASVELQRKAVEEWERKTADALRAVIRPESKPTMGLLMDNVNDALREIFEACVAGSAAEEEMSRAEDLGSESGMIAAIMREESAVEMLNSSHKNTLSAIRQLLCSFGYVGPLDRMEDLPRPTWVGDMTLIGSIGLLSANTHAAVISKRIPENGLSIWSEVMRSASKVKDVLSNFPNSALAGTIQPEGIDNAKGKHINAWLGFDILGEPLNAKWGFGKTDNGGMILRPLDQNSVIECQRIKNDFDSVLRTVNYSTSNNDILDLVRLSTRFQETILLLDIANSIDVDGGDNGDLGNGIKSREDDLREYEHLVDQARQAIKDLDNSYLQINQIATKLIHFIDTDIEEIRPTLELLSLAVTTAFRALPTLLIISGEQIAAVDQGLIRGQIGIRSLKYHLQNNLVGSSASSIRRDSNRPLSIISSTSRNSRASFSAGGGGQGVTSSGSISRRHKVRGLEEEFLDSDDYNESRDKPAQMPSSTASSSQNKNQHQHQQTNTGNAATISASTIASASASTTSLAPQRSRTSSTTSLAYQQTESDSGSTKGNRTSILKAFRRNRAESDADGRGSQRNKTPSKKLAKLLGEDMSQFPINQMSMNATIPPPPAPPETPWYLSDDFIPGEIIFDDKGGVKAGSLRALVVRLTQHSSTDTPFFQAFLLTFRSFTNAHELFEHLVERYNITLPNGLNPEQAQEWKVKKQAPIRLRVANALRTWLERHYIEQTDHEVLDRIKEFANTTLLANGSELMSKQLLTLVGKRRQGEPEQTRGSASGSLLSPPAPLLPRVTGRQLRLTDVSPLEIARQLTIVEFVHFQRIKPSECLNRAWADENTGSINAPNVRNVILTANRMAGWVALHILSSKDVRQRATAMKILIQVAVECRNLNNFSSMAGIVAGLNSAPITRLKRTKELLSAKTQAMKSDLDKTLDSTKNFANYRDMLKTINPPCVPFFGFYLSALTFIEDGNKNFIQPGANQSLNRGLSTSASSSSLSGTINSRGLQSSLSSNSNSNSNTLHSVSTPTSTSGGNTSALNAGGGNNTTPQNEPLINFFKRALNAEILRDIAQYQSQPYNLAKCKSVLDWIMRGLDEVEKGGDLYEVSQVLEPREKEEERITRMLHDSVG</sequence>
<dbReference type="Proteomes" id="UP001355207">
    <property type="component" value="Chromosome 7"/>
</dbReference>
<dbReference type="Gene3D" id="2.20.70.10">
    <property type="match status" value="1"/>
</dbReference>
<evidence type="ECO:0000256" key="1">
    <source>
        <dbReference type="ARBA" id="ARBA00022443"/>
    </source>
</evidence>
<dbReference type="CDD" id="cd00201">
    <property type="entry name" value="WW"/>
    <property type="match status" value="1"/>
</dbReference>
<feature type="domain" description="N-terminal Ras-GEF" evidence="10">
    <location>
        <begin position="1080"/>
        <end position="1211"/>
    </location>
</feature>
<dbReference type="InterPro" id="IPR023578">
    <property type="entry name" value="Ras_GEF_dom_sf"/>
</dbReference>
<dbReference type="PROSITE" id="PS50020">
    <property type="entry name" value="WW_DOMAIN_2"/>
    <property type="match status" value="2"/>
</dbReference>
<evidence type="ECO:0000256" key="6">
    <source>
        <dbReference type="SAM" id="MobiDB-lite"/>
    </source>
</evidence>
<evidence type="ECO:0000256" key="4">
    <source>
        <dbReference type="PROSITE-ProRule" id="PRU00192"/>
    </source>
</evidence>
<evidence type="ECO:0008006" key="13">
    <source>
        <dbReference type="Google" id="ProtNLM"/>
    </source>
</evidence>
<evidence type="ECO:0000313" key="12">
    <source>
        <dbReference type="Proteomes" id="UP001355207"/>
    </source>
</evidence>
<accession>A0AAX4K1F9</accession>
<feature type="domain" description="WW" evidence="9">
    <location>
        <begin position="312"/>
        <end position="345"/>
    </location>
</feature>
<feature type="region of interest" description="Disordered" evidence="6">
    <location>
        <begin position="1"/>
        <end position="94"/>
    </location>
</feature>
<name>A0AAX4K1F9_9TREE</name>
<feature type="compositionally biased region" description="Low complexity" evidence="6">
    <location>
        <begin position="1438"/>
        <end position="1479"/>
    </location>
</feature>
<dbReference type="Pfam" id="PF00617">
    <property type="entry name" value="RasGEF"/>
    <property type="match status" value="1"/>
</dbReference>
<dbReference type="PROSITE" id="PS50009">
    <property type="entry name" value="RASGEF_CAT"/>
    <property type="match status" value="1"/>
</dbReference>
<keyword evidence="12" id="KW-1185">Reference proteome</keyword>
<evidence type="ECO:0000259" key="8">
    <source>
        <dbReference type="PROSITE" id="PS50009"/>
    </source>
</evidence>
<keyword evidence="1 4" id="KW-0728">SH3 domain</keyword>
<evidence type="ECO:0000259" key="7">
    <source>
        <dbReference type="PROSITE" id="PS50002"/>
    </source>
</evidence>
<feature type="region of interest" description="Disordered" evidence="6">
    <location>
        <begin position="1438"/>
        <end position="1494"/>
    </location>
</feature>
<dbReference type="InterPro" id="IPR001895">
    <property type="entry name" value="RASGEF_cat_dom"/>
</dbReference>
<dbReference type="InterPro" id="IPR036964">
    <property type="entry name" value="RASGEF_cat_dom_sf"/>
</dbReference>
<feature type="region of interest" description="Disordered" evidence="6">
    <location>
        <begin position="1209"/>
        <end position="1232"/>
    </location>
</feature>
<feature type="compositionally biased region" description="Polar residues" evidence="6">
    <location>
        <begin position="289"/>
        <end position="299"/>
    </location>
</feature>
<dbReference type="Pfam" id="PF00018">
    <property type="entry name" value="SH3_1"/>
    <property type="match status" value="1"/>
</dbReference>
<feature type="compositionally biased region" description="Polar residues" evidence="6">
    <location>
        <begin position="972"/>
        <end position="1003"/>
    </location>
</feature>
<dbReference type="CDD" id="cd06224">
    <property type="entry name" value="REM"/>
    <property type="match status" value="1"/>
</dbReference>
<dbReference type="SMART" id="SM00147">
    <property type="entry name" value="RasGEF"/>
    <property type="match status" value="1"/>
</dbReference>
<feature type="domain" description="SH3" evidence="7">
    <location>
        <begin position="93"/>
        <end position="152"/>
    </location>
</feature>
<dbReference type="FunFam" id="2.30.30.40:FF:000072">
    <property type="entry name" value="Unconventional Myosin IB"/>
    <property type="match status" value="1"/>
</dbReference>
<feature type="coiled-coil region" evidence="5">
    <location>
        <begin position="753"/>
        <end position="780"/>
    </location>
</feature>
<feature type="domain" description="Ras-GEF" evidence="8">
    <location>
        <begin position="1248"/>
        <end position="1555"/>
    </location>
</feature>
<dbReference type="InterPro" id="IPR008937">
    <property type="entry name" value="Ras-like_GEF"/>
</dbReference>
<gene>
    <name evidence="11" type="ORF">L201_005841</name>
</gene>
<feature type="compositionally biased region" description="Low complexity" evidence="6">
    <location>
        <begin position="874"/>
        <end position="887"/>
    </location>
</feature>
<dbReference type="Pfam" id="PF00397">
    <property type="entry name" value="WW"/>
    <property type="match status" value="1"/>
</dbReference>
<dbReference type="PANTHER" id="PTHR23113:SF368">
    <property type="entry name" value="CELL DIVISION CONTROL PROTEIN 25"/>
    <property type="match status" value="1"/>
</dbReference>
<dbReference type="RefSeq" id="XP_066077666.1">
    <property type="nucleotide sequence ID" value="XM_066221569.1"/>
</dbReference>
<dbReference type="Gene3D" id="1.20.870.10">
    <property type="entry name" value="Son of sevenless (SoS) protein Chain: S domain 1"/>
    <property type="match status" value="1"/>
</dbReference>
<dbReference type="SUPFAM" id="SSF48366">
    <property type="entry name" value="Ras GEF"/>
    <property type="match status" value="1"/>
</dbReference>
<feature type="region of interest" description="Disordered" evidence="6">
    <location>
        <begin position="163"/>
        <end position="193"/>
    </location>
</feature>
<dbReference type="GO" id="GO:0005085">
    <property type="term" value="F:guanyl-nucleotide exchange factor activity"/>
    <property type="evidence" value="ECO:0007669"/>
    <property type="project" value="UniProtKB-KW"/>
</dbReference>
<dbReference type="PROSITE" id="PS50212">
    <property type="entry name" value="RASGEF_NTER"/>
    <property type="match status" value="1"/>
</dbReference>
<organism evidence="11 12">
    <name type="scientific">Kwoniella dendrophila CBS 6074</name>
    <dbReference type="NCBI Taxonomy" id="1295534"/>
    <lineage>
        <taxon>Eukaryota</taxon>
        <taxon>Fungi</taxon>
        <taxon>Dikarya</taxon>
        <taxon>Basidiomycota</taxon>
        <taxon>Agaricomycotina</taxon>
        <taxon>Tremellomycetes</taxon>
        <taxon>Tremellales</taxon>
        <taxon>Cryptococcaceae</taxon>
        <taxon>Kwoniella</taxon>
    </lineage>
</organism>
<feature type="compositionally biased region" description="Low complexity" evidence="6">
    <location>
        <begin position="936"/>
        <end position="953"/>
    </location>
</feature>
<feature type="compositionally biased region" description="Basic and acidic residues" evidence="6">
    <location>
        <begin position="1011"/>
        <end position="1021"/>
    </location>
</feature>
<dbReference type="SMART" id="SM00229">
    <property type="entry name" value="RasGEFN"/>
    <property type="match status" value="1"/>
</dbReference>
<feature type="region of interest" description="Disordered" evidence="6">
    <location>
        <begin position="277"/>
        <end position="320"/>
    </location>
</feature>
<dbReference type="SMART" id="SM00326">
    <property type="entry name" value="SH3"/>
    <property type="match status" value="1"/>
</dbReference>
<dbReference type="PANTHER" id="PTHR23113">
    <property type="entry name" value="GUANINE NUCLEOTIDE EXCHANGE FACTOR"/>
    <property type="match status" value="1"/>
</dbReference>
<dbReference type="Pfam" id="PF00618">
    <property type="entry name" value="RasGEF_N"/>
    <property type="match status" value="1"/>
</dbReference>
<evidence type="ECO:0000313" key="11">
    <source>
        <dbReference type="EMBL" id="WWC90903.1"/>
    </source>
</evidence>
<dbReference type="EMBL" id="CP144104">
    <property type="protein sequence ID" value="WWC90903.1"/>
    <property type="molecule type" value="Genomic_DNA"/>
</dbReference>
<reference evidence="11 12" key="1">
    <citation type="submission" date="2024-01" db="EMBL/GenBank/DDBJ databases">
        <title>Comparative genomics of Cryptococcus and Kwoniella reveals pathogenesis evolution and contrasting modes of karyotype evolution via chromosome fusion or intercentromeric recombination.</title>
        <authorList>
            <person name="Coelho M.A."/>
            <person name="David-Palma M."/>
            <person name="Shea T."/>
            <person name="Bowers K."/>
            <person name="McGinley-Smith S."/>
            <person name="Mohammad A.W."/>
            <person name="Gnirke A."/>
            <person name="Yurkov A.M."/>
            <person name="Nowrousian M."/>
            <person name="Sun S."/>
            <person name="Cuomo C.A."/>
            <person name="Heitman J."/>
        </authorList>
    </citation>
    <scope>NUCLEOTIDE SEQUENCE [LARGE SCALE GENOMIC DNA]</scope>
    <source>
        <strain evidence="11 12">CBS 6074</strain>
    </source>
</reference>
<feature type="compositionally biased region" description="Polar residues" evidence="6">
    <location>
        <begin position="28"/>
        <end position="55"/>
    </location>
</feature>
<feature type="compositionally biased region" description="Low complexity" evidence="6">
    <location>
        <begin position="62"/>
        <end position="73"/>
    </location>
</feature>
<feature type="compositionally biased region" description="Polar residues" evidence="6">
    <location>
        <begin position="1"/>
        <end position="18"/>
    </location>
</feature>
<evidence type="ECO:0000259" key="9">
    <source>
        <dbReference type="PROSITE" id="PS50020"/>
    </source>
</evidence>
<dbReference type="Gene3D" id="1.10.840.10">
    <property type="entry name" value="Ras guanine-nucleotide exchange factors catalytic domain"/>
    <property type="match status" value="2"/>
</dbReference>
<keyword evidence="2 3" id="KW-0344">Guanine-nucleotide releasing factor</keyword>
<dbReference type="Gene3D" id="2.30.30.40">
    <property type="entry name" value="SH3 Domains"/>
    <property type="match status" value="1"/>
</dbReference>
<dbReference type="SUPFAM" id="SSF50044">
    <property type="entry name" value="SH3-domain"/>
    <property type="match status" value="1"/>
</dbReference>
<evidence type="ECO:0000256" key="2">
    <source>
        <dbReference type="ARBA" id="ARBA00022658"/>
    </source>
</evidence>
<dbReference type="PRINTS" id="PR00452">
    <property type="entry name" value="SH3DOMAIN"/>
</dbReference>